<organism evidence="1 2">
    <name type="scientific">Zalaria obscura</name>
    <dbReference type="NCBI Taxonomy" id="2024903"/>
    <lineage>
        <taxon>Eukaryota</taxon>
        <taxon>Fungi</taxon>
        <taxon>Dikarya</taxon>
        <taxon>Ascomycota</taxon>
        <taxon>Pezizomycotina</taxon>
        <taxon>Dothideomycetes</taxon>
        <taxon>Dothideomycetidae</taxon>
        <taxon>Dothideales</taxon>
        <taxon>Zalariaceae</taxon>
        <taxon>Zalaria</taxon>
    </lineage>
</organism>
<accession>A0ACC3SC10</accession>
<dbReference type="Proteomes" id="UP001320706">
    <property type="component" value="Unassembled WGS sequence"/>
</dbReference>
<evidence type="ECO:0000313" key="1">
    <source>
        <dbReference type="EMBL" id="KAK8205492.1"/>
    </source>
</evidence>
<sequence>MSSIHAEVPIIVAAPEQRKILGQTKAAWYIYWICAVASIANIFQGFDSGIYTIIISDEHFINEFNISSTRSGVVASMVNLGNVIGNLFISWWFIWYCGRRYAFALGTIVLLVGVALQAGARDFAMIVVGRIISGIGTATIGTNLAAYQAEVSSPLIRGRVVSFVQLSYQVVPGVILIVASFTIPESPRWLLERYPENPERSLKELSRVRKLPENDESVQAEYFELQAARKYRIEHGQDYTWKQFLTKYSIWKRIAYGMATMALGQISGIGALMLYGITVFEGLGFSSSTLSLLLNVVAGVLSLLATLITTGGVDKWGRRITLIGGSATMVISYVIIASLADAYPTATHFSRAASIAQIVFIYVIQMAYAGALGPCAWIYASEIFPTNLRDKGINISQAGQQITTLWINQAWPVMFNNVGHNAYWILVAINGLGCAMVFFFWPETRGVSLEHMDQIFGEADKVTAFATEHHVQDLGEGGVTGLPRFCITPSAFASQKAPEFGRSTQPDDSAAKSKSITREHSIPPCYLTINTSTILVRRDQASSSIRAKSDRLPTWVAKSSQRLFGFPGPQSVQSGEPFRAVLCLLCLFHDSEPEGNHKTCGAIQDFSVPSLSR</sequence>
<reference evidence="1" key="1">
    <citation type="submission" date="2024-02" db="EMBL/GenBank/DDBJ databases">
        <title>Metagenome Assembled Genome of Zalaria obscura JY119.</title>
        <authorList>
            <person name="Vighnesh L."/>
            <person name="Jagadeeshwari U."/>
            <person name="Venkata Ramana C."/>
            <person name="Sasikala C."/>
        </authorList>
    </citation>
    <scope>NUCLEOTIDE SEQUENCE</scope>
    <source>
        <strain evidence="1">JY119</strain>
    </source>
</reference>
<keyword evidence="2" id="KW-1185">Reference proteome</keyword>
<evidence type="ECO:0000313" key="2">
    <source>
        <dbReference type="Proteomes" id="UP001320706"/>
    </source>
</evidence>
<name>A0ACC3SC10_9PEZI</name>
<comment type="caution">
    <text evidence="1">The sequence shown here is derived from an EMBL/GenBank/DDBJ whole genome shotgun (WGS) entry which is preliminary data.</text>
</comment>
<proteinExistence type="predicted"/>
<dbReference type="EMBL" id="JAMKPW020000024">
    <property type="protein sequence ID" value="KAK8205492.1"/>
    <property type="molecule type" value="Genomic_DNA"/>
</dbReference>
<gene>
    <name evidence="1" type="ORF">M8818_004861</name>
</gene>
<protein>
    <submittedName>
        <fullName evidence="1">Uncharacterized protein</fullName>
    </submittedName>
</protein>